<dbReference type="Gene3D" id="1.10.1740.10">
    <property type="match status" value="1"/>
</dbReference>
<dbReference type="SUPFAM" id="SSF52172">
    <property type="entry name" value="CheY-like"/>
    <property type="match status" value="1"/>
</dbReference>
<evidence type="ECO:0000256" key="2">
    <source>
        <dbReference type="PROSITE-ProRule" id="PRU00169"/>
    </source>
</evidence>
<dbReference type="EMBL" id="JAHCDA010000001">
    <property type="protein sequence ID" value="MBS7810374.1"/>
    <property type="molecule type" value="Genomic_DNA"/>
</dbReference>
<dbReference type="InterPro" id="IPR001789">
    <property type="entry name" value="Sig_transdc_resp-reg_receiver"/>
</dbReference>
<dbReference type="Pfam" id="PF00072">
    <property type="entry name" value="Response_reg"/>
    <property type="match status" value="1"/>
</dbReference>
<dbReference type="InterPro" id="IPR050595">
    <property type="entry name" value="Bact_response_regulator"/>
</dbReference>
<dbReference type="Pfam" id="PF22029">
    <property type="entry name" value="PhyR_sigma2"/>
    <property type="match status" value="1"/>
</dbReference>
<dbReference type="PANTHER" id="PTHR44591">
    <property type="entry name" value="STRESS RESPONSE REGULATOR PROTEIN 1"/>
    <property type="match status" value="1"/>
</dbReference>
<evidence type="ECO:0000313" key="5">
    <source>
        <dbReference type="Proteomes" id="UP000766336"/>
    </source>
</evidence>
<dbReference type="RefSeq" id="WP_213668995.1">
    <property type="nucleotide sequence ID" value="NZ_JAHCDA010000001.1"/>
</dbReference>
<dbReference type="InterPro" id="IPR036388">
    <property type="entry name" value="WH-like_DNA-bd_sf"/>
</dbReference>
<keyword evidence="1 2" id="KW-0597">Phosphoprotein</keyword>
<evidence type="ECO:0000256" key="1">
    <source>
        <dbReference type="ARBA" id="ARBA00022553"/>
    </source>
</evidence>
<dbReference type="PANTHER" id="PTHR44591:SF3">
    <property type="entry name" value="RESPONSE REGULATORY DOMAIN-CONTAINING PROTEIN"/>
    <property type="match status" value="1"/>
</dbReference>
<dbReference type="PROSITE" id="PS50110">
    <property type="entry name" value="RESPONSE_REGULATORY"/>
    <property type="match status" value="1"/>
</dbReference>
<proteinExistence type="predicted"/>
<dbReference type="Gene3D" id="1.10.10.10">
    <property type="entry name" value="Winged helix-like DNA-binding domain superfamily/Winged helix DNA-binding domain"/>
    <property type="match status" value="1"/>
</dbReference>
<dbReference type="Proteomes" id="UP000766336">
    <property type="component" value="Unassembled WGS sequence"/>
</dbReference>
<keyword evidence="5" id="KW-1185">Reference proteome</keyword>
<evidence type="ECO:0000259" key="3">
    <source>
        <dbReference type="PROSITE" id="PS50110"/>
    </source>
</evidence>
<organism evidence="4 5">
    <name type="scientific">Roseococcus pinisoli</name>
    <dbReference type="NCBI Taxonomy" id="2835040"/>
    <lineage>
        <taxon>Bacteria</taxon>
        <taxon>Pseudomonadati</taxon>
        <taxon>Pseudomonadota</taxon>
        <taxon>Alphaproteobacteria</taxon>
        <taxon>Acetobacterales</taxon>
        <taxon>Roseomonadaceae</taxon>
        <taxon>Roseococcus</taxon>
    </lineage>
</organism>
<dbReference type="InterPro" id="IPR011006">
    <property type="entry name" value="CheY-like_superfamily"/>
</dbReference>
<sequence length="237" mass="25231">MTSATELIAVLPYARRFARALTGSQAEGDALVAQAIPDLSDELSVKLALYARIARLTQDMDIAGSGRKLGRHLLLLTSLEEITLAEAAQVVGLDEEEATERLAEARAAVKAASATEVLIIEDEPVIAMDLRMLVQGCGHRVVGIAATEAEAVRLAAEKGAGLILADINLGRGGNGIQAVRRILETLDIPVIFVTAYPEQLLTAQGVEPAFVMRKPFDPVTLAIFTYQAITAGRVPLH</sequence>
<name>A0ABS5Q9K0_9PROT</name>
<reference evidence="4 5" key="1">
    <citation type="submission" date="2021-05" db="EMBL/GenBank/DDBJ databases">
        <title>Roseococcus sp. XZZS9, whole genome shotgun sequencing project.</title>
        <authorList>
            <person name="Zhao G."/>
            <person name="Shen L."/>
        </authorList>
    </citation>
    <scope>NUCLEOTIDE SEQUENCE [LARGE SCALE GENOMIC DNA]</scope>
    <source>
        <strain evidence="4 5">XZZS9</strain>
    </source>
</reference>
<dbReference type="NCBIfam" id="NF006623">
    <property type="entry name" value="PRK09191.1"/>
    <property type="match status" value="1"/>
</dbReference>
<protein>
    <submittedName>
        <fullName evidence="4">Response regulator</fullName>
    </submittedName>
</protein>
<feature type="modified residue" description="4-aspartylphosphate" evidence="2">
    <location>
        <position position="166"/>
    </location>
</feature>
<dbReference type="Gene3D" id="3.40.50.2300">
    <property type="match status" value="1"/>
</dbReference>
<evidence type="ECO:0000313" key="4">
    <source>
        <dbReference type="EMBL" id="MBS7810374.1"/>
    </source>
</evidence>
<dbReference type="InterPro" id="IPR053866">
    <property type="entry name" value="PhyR_sigma2"/>
</dbReference>
<gene>
    <name evidence="4" type="ORF">KHU32_05450</name>
</gene>
<comment type="caution">
    <text evidence="4">The sequence shown here is derived from an EMBL/GenBank/DDBJ whole genome shotgun (WGS) entry which is preliminary data.</text>
</comment>
<accession>A0ABS5Q9K0</accession>
<dbReference type="SMART" id="SM00448">
    <property type="entry name" value="REC"/>
    <property type="match status" value="1"/>
</dbReference>
<feature type="domain" description="Response regulatory" evidence="3">
    <location>
        <begin position="116"/>
        <end position="229"/>
    </location>
</feature>